<dbReference type="Proteomes" id="UP000217549">
    <property type="component" value="Chromosome I"/>
</dbReference>
<reference evidence="2" key="1">
    <citation type="submission" date="2017-09" db="EMBL/GenBank/DDBJ databases">
        <authorList>
            <person name="Shetty A S."/>
        </authorList>
    </citation>
    <scope>NUCLEOTIDE SEQUENCE [LARGE SCALE GENOMIC DNA]</scope>
</reference>
<dbReference type="EMBL" id="LT907978">
    <property type="protein sequence ID" value="SOB73861.1"/>
    <property type="molecule type" value="Genomic_DNA"/>
</dbReference>
<name>A0A285PW82_9FIRM</name>
<organism evidence="1 2">
    <name type="scientific">Anaerobutyricum hallii</name>
    <dbReference type="NCBI Taxonomy" id="39488"/>
    <lineage>
        <taxon>Bacteria</taxon>
        <taxon>Bacillati</taxon>
        <taxon>Bacillota</taxon>
        <taxon>Clostridia</taxon>
        <taxon>Lachnospirales</taxon>
        <taxon>Lachnospiraceae</taxon>
        <taxon>Anaerobutyricum</taxon>
    </lineage>
</organism>
<sequence length="373" mass="43301">MSRKSISYTKGYEHSDFADLLSELRGESENTAMVDGALALAIPSPVVTVSANEESEDRHRIMSNQKIKYLYSRKENIIHDKHCSCAKYIPDEDLLWSEEYVTDLKPCSDCMVQAYVSAGAKDPKEIEKYRAFFDKTQLSIDQIRNIYVENGMKTRISMDAMTVWYKEDTWRIKYLPKKGHVQLYHNNYAVRKKGVREFTQGFHVQSPACSDTNIGYALSIIKNYEYKPEEYALHNGKVNPIERKKAKQHQAEKMEMTAVSLEEMLGDKTAEQTLWQKVKSFVSGLFKKRSFFELNDFQLVSDQGYPKNQTICIYVWKDKNEQFSWQTGIYNQKLKQFSVCYGATVYSIKQDKVIAWKKMNADAVALEIEDNRN</sequence>
<accession>A0A285PW82</accession>
<dbReference type="KEGG" id="ehl:EHLA_3313"/>
<dbReference type="RefSeq" id="WP_096241497.1">
    <property type="nucleotide sequence ID" value="NZ_LT907978.1"/>
</dbReference>
<dbReference type="AlphaFoldDB" id="A0A285PW82"/>
<protein>
    <submittedName>
        <fullName evidence="1">Uncharacterized protein</fullName>
    </submittedName>
</protein>
<evidence type="ECO:0000313" key="2">
    <source>
        <dbReference type="Proteomes" id="UP000217549"/>
    </source>
</evidence>
<keyword evidence="2" id="KW-1185">Reference proteome</keyword>
<proteinExistence type="predicted"/>
<evidence type="ECO:0000313" key="1">
    <source>
        <dbReference type="EMBL" id="SOB73861.1"/>
    </source>
</evidence>
<gene>
    <name evidence="1" type="ORF">EHLA_3313</name>
</gene>